<dbReference type="EMBL" id="WTVP01000039">
    <property type="protein sequence ID" value="NMG16554.1"/>
    <property type="molecule type" value="Genomic_DNA"/>
</dbReference>
<protein>
    <submittedName>
        <fullName evidence="2">Acyl carrier protein</fullName>
    </submittedName>
</protein>
<gene>
    <name evidence="2" type="ORF">GPA24_13565</name>
</gene>
<dbReference type="InterPro" id="IPR036736">
    <property type="entry name" value="ACP-like_sf"/>
</dbReference>
<keyword evidence="3" id="KW-1185">Reference proteome</keyword>
<evidence type="ECO:0000313" key="2">
    <source>
        <dbReference type="EMBL" id="NMG16554.1"/>
    </source>
</evidence>
<proteinExistence type="predicted"/>
<name>A0ABX1NX18_9RHOO</name>
<evidence type="ECO:0000313" key="3">
    <source>
        <dbReference type="Proteomes" id="UP000633943"/>
    </source>
</evidence>
<dbReference type="Gene3D" id="1.10.1200.10">
    <property type="entry name" value="ACP-like"/>
    <property type="match status" value="1"/>
</dbReference>
<accession>A0ABX1NX18</accession>
<dbReference type="PROSITE" id="PS50075">
    <property type="entry name" value="CARRIER"/>
    <property type="match status" value="1"/>
</dbReference>
<organism evidence="2 3">
    <name type="scientific">Aromatoleum bremense</name>
    <dbReference type="NCBI Taxonomy" id="76115"/>
    <lineage>
        <taxon>Bacteria</taxon>
        <taxon>Pseudomonadati</taxon>
        <taxon>Pseudomonadota</taxon>
        <taxon>Betaproteobacteria</taxon>
        <taxon>Rhodocyclales</taxon>
        <taxon>Rhodocyclaceae</taxon>
        <taxon>Aromatoleum</taxon>
    </lineage>
</organism>
<reference evidence="2 3" key="1">
    <citation type="submission" date="2019-12" db="EMBL/GenBank/DDBJ databases">
        <title>Comparative genomics gives insights into the taxonomy of the Azoarcus-Aromatoleum group and reveals separate origins of nif in the plant-associated Azoarcus and non-plant-associated Aromatoleum sub-groups.</title>
        <authorList>
            <person name="Lafos M."/>
            <person name="Maluk M."/>
            <person name="Batista M."/>
            <person name="Junghare M."/>
            <person name="Carmona M."/>
            <person name="Faoro H."/>
            <person name="Cruz L.M."/>
            <person name="Battistoni F."/>
            <person name="De Souza E."/>
            <person name="Pedrosa F."/>
            <person name="Chen W.-M."/>
            <person name="Poole P.S."/>
            <person name="Dixon R.A."/>
            <person name="James E.K."/>
        </authorList>
    </citation>
    <scope>NUCLEOTIDE SEQUENCE [LARGE SCALE GENOMIC DNA]</scope>
    <source>
        <strain evidence="2 3">PbN1</strain>
    </source>
</reference>
<comment type="caution">
    <text evidence="2">The sequence shown here is derived from an EMBL/GenBank/DDBJ whole genome shotgun (WGS) entry which is preliminary data.</text>
</comment>
<dbReference type="InterPro" id="IPR009081">
    <property type="entry name" value="PP-bd_ACP"/>
</dbReference>
<feature type="domain" description="Carrier" evidence="1">
    <location>
        <begin position="6"/>
        <end position="84"/>
    </location>
</feature>
<dbReference type="Proteomes" id="UP000633943">
    <property type="component" value="Unassembled WGS sequence"/>
</dbReference>
<dbReference type="RefSeq" id="WP_169203123.1">
    <property type="nucleotide sequence ID" value="NZ_CP059467.1"/>
</dbReference>
<dbReference type="Pfam" id="PF00550">
    <property type="entry name" value="PP-binding"/>
    <property type="match status" value="1"/>
</dbReference>
<evidence type="ECO:0000259" key="1">
    <source>
        <dbReference type="PROSITE" id="PS50075"/>
    </source>
</evidence>
<sequence>METGVDFSKAVKRYILEEFLPGENPDELTEDLPLISGGILDSIATLKLVLHFEEQYGIVIEAHEADKEHLDTIRSIASLLASKVR</sequence>
<dbReference type="SUPFAM" id="SSF47336">
    <property type="entry name" value="ACP-like"/>
    <property type="match status" value="1"/>
</dbReference>